<evidence type="ECO:0000256" key="4">
    <source>
        <dbReference type="ARBA" id="ARBA00022490"/>
    </source>
</evidence>
<feature type="region of interest" description="Disordered" evidence="6">
    <location>
        <begin position="1267"/>
        <end position="1291"/>
    </location>
</feature>
<feature type="domain" description="ELP1 TPR" evidence="9">
    <location>
        <begin position="1058"/>
        <end position="1220"/>
    </location>
</feature>
<dbReference type="Pfam" id="PF23925">
    <property type="entry name" value="A-sol_ELP1"/>
    <property type="match status" value="1"/>
</dbReference>
<comment type="pathway">
    <text evidence="2">tRNA modification; 5-methoxycarbonylmethyl-2-thiouridine-tRNA biosynthesis.</text>
</comment>
<dbReference type="InterPro" id="IPR056167">
    <property type="entry name" value="A-sol_ELP1"/>
</dbReference>
<feature type="domain" description="ELP1 alpha-solenoid" evidence="10">
    <location>
        <begin position="849"/>
        <end position="1047"/>
    </location>
</feature>
<evidence type="ECO:0000313" key="13">
    <source>
        <dbReference type="Proteomes" id="UP000245942"/>
    </source>
</evidence>
<dbReference type="OrthoDB" id="40048at2759"/>
<dbReference type="InterPro" id="IPR006849">
    <property type="entry name" value="Elp1"/>
</dbReference>
<organism evidence="12 13">
    <name type="scientific">Pseudomicrostroma glucosiphilum</name>
    <dbReference type="NCBI Taxonomy" id="1684307"/>
    <lineage>
        <taxon>Eukaryota</taxon>
        <taxon>Fungi</taxon>
        <taxon>Dikarya</taxon>
        <taxon>Basidiomycota</taxon>
        <taxon>Ustilaginomycotina</taxon>
        <taxon>Exobasidiomycetes</taxon>
        <taxon>Microstromatales</taxon>
        <taxon>Microstromatales incertae sedis</taxon>
        <taxon>Pseudomicrostroma</taxon>
    </lineage>
</organism>
<accession>A0A316UGQ6</accession>
<comment type="similarity">
    <text evidence="3">Belongs to the ELP1/IKA1 family.</text>
</comment>
<evidence type="ECO:0000259" key="7">
    <source>
        <dbReference type="Pfam" id="PF04762"/>
    </source>
</evidence>
<feature type="domain" description="ELP1 three-helical bundle" evidence="11">
    <location>
        <begin position="1229"/>
        <end position="1389"/>
    </location>
</feature>
<feature type="region of interest" description="Disordered" evidence="6">
    <location>
        <begin position="1306"/>
        <end position="1346"/>
    </location>
</feature>
<evidence type="ECO:0000256" key="5">
    <source>
        <dbReference type="ARBA" id="ARBA00022694"/>
    </source>
</evidence>
<dbReference type="GO" id="GO:0033588">
    <property type="term" value="C:elongator holoenzyme complex"/>
    <property type="evidence" value="ECO:0007669"/>
    <property type="project" value="InterPro"/>
</dbReference>
<dbReference type="RefSeq" id="XP_025350671.1">
    <property type="nucleotide sequence ID" value="XM_025491256.1"/>
</dbReference>
<evidence type="ECO:0000259" key="8">
    <source>
        <dbReference type="Pfam" id="PF23797"/>
    </source>
</evidence>
<feature type="domain" description="ELP1 first N-terminal beta-propeller" evidence="7">
    <location>
        <begin position="1"/>
        <end position="452"/>
    </location>
</feature>
<feature type="domain" description="ELP1 N-terminal second beta-propeller" evidence="8">
    <location>
        <begin position="636"/>
        <end position="825"/>
    </location>
</feature>
<dbReference type="UniPathway" id="UPA00988"/>
<dbReference type="Proteomes" id="UP000245942">
    <property type="component" value="Unassembled WGS sequence"/>
</dbReference>
<dbReference type="GO" id="GO:0000049">
    <property type="term" value="F:tRNA binding"/>
    <property type="evidence" value="ECO:0007669"/>
    <property type="project" value="TreeGrafter"/>
</dbReference>
<evidence type="ECO:0000256" key="1">
    <source>
        <dbReference type="ARBA" id="ARBA00004496"/>
    </source>
</evidence>
<evidence type="ECO:0000256" key="2">
    <source>
        <dbReference type="ARBA" id="ARBA00005043"/>
    </source>
</evidence>
<dbReference type="PANTHER" id="PTHR12747:SF0">
    <property type="entry name" value="ELONGATOR COMPLEX PROTEIN 1"/>
    <property type="match status" value="1"/>
</dbReference>
<gene>
    <name evidence="12" type="ORF">BCV69DRAFT_279440</name>
</gene>
<dbReference type="Pfam" id="PF23878">
    <property type="entry name" value="TPR_ELP1"/>
    <property type="match status" value="1"/>
</dbReference>
<proteinExistence type="inferred from homology"/>
<keyword evidence="13" id="KW-1185">Reference proteome</keyword>
<evidence type="ECO:0000256" key="3">
    <source>
        <dbReference type="ARBA" id="ARBA00006086"/>
    </source>
</evidence>
<name>A0A316UGQ6_9BASI</name>
<dbReference type="Pfam" id="PF23797">
    <property type="entry name" value="Beta-prop_ELP1_2nd"/>
    <property type="match status" value="1"/>
</dbReference>
<dbReference type="GO" id="GO:0002926">
    <property type="term" value="P:tRNA wobble base 5-methoxycarbonylmethyl-2-thiouridinylation"/>
    <property type="evidence" value="ECO:0007669"/>
    <property type="project" value="TreeGrafter"/>
</dbReference>
<evidence type="ECO:0000256" key="6">
    <source>
        <dbReference type="SAM" id="MobiDB-lite"/>
    </source>
</evidence>
<dbReference type="Pfam" id="PF23936">
    <property type="entry name" value="HB_ELP1"/>
    <property type="match status" value="1"/>
</dbReference>
<keyword evidence="5" id="KW-0819">tRNA processing</keyword>
<evidence type="ECO:0000313" key="12">
    <source>
        <dbReference type="EMBL" id="PWN23511.1"/>
    </source>
</evidence>
<feature type="compositionally biased region" description="Low complexity" evidence="6">
    <location>
        <begin position="1317"/>
        <end position="1330"/>
    </location>
</feature>
<dbReference type="EMBL" id="KZ819321">
    <property type="protein sequence ID" value="PWN23511.1"/>
    <property type="molecule type" value="Genomic_DNA"/>
</dbReference>
<dbReference type="STRING" id="1684307.A0A316UGQ6"/>
<sequence length="1491" mass="163716">MRDLSLIGREHRRQPSRDGSSSSLSGLAFDASSNTAYTVFHSLPTSSGFAAFHIFANQLGARSKGEPSLLIKVDLVASTSQSSSKEHGQSQVRSFAFLADGGSAVNDEPALCLITSGGDIVLIPTSTSPDAGPIEPQIVGSVEQGILAAAWSPDEEAVVLVVPSESEGSQHSRSPIEKMLVMSREFEVLDEKLIREQGRGDEQVSVGWGSKATQFQGSAGKAAASISEVGINGSQGTEPLPDDDLLPHISWRGDCAFYVISSLEHLESGQGTRRMIRTFDRSGNLTAVSDETETGLSHVASMKPIGNLYATSQRFDDGERSASATYARGRTGRHDITFFERNGLKRGGFSLREEGGAMVDGKEGGITEPPLLDKEAKERSSTPSWTRPHEIVDIKWNSDGSCLAVHLRSESTDVLQIWMVGNWHWYLKHELRPSTSSKLAPVRLRAWMWHPEQPFKLLAASSESLDAYTFSHTTCSQPLTLPTSSSGVAVTDGAVQRITFFDKQTAPPPMCGLVLPTSKTAAWRSVLDLEWLPEDVRPSEPGGWTPRHKAWAELELQTPEGSQSKVMVAILALLHPTLPLVQLWSFAFISPKALAVPKYIGQVTFDVPEDWQGMQVVVKASGGKEPVPARLDVAILATVRDEAQVIHQAFAFQPREASSDLQGLDKQQVAPVAIQGSAVLLANASRTGKEVVVIHDESGELREVFSADGDHAPPLVFIEEFCANIAIHQQHVIGMSASNKLYSATLPDIEERFELSIGSASTLARDATSFIVSEPFLIWTNTSHEARFLPLASLTNSSSLNGPGVRPASEAVSLDRRIERGARIVTAGPRQMALVLQMPRGNLERIFPRGMVLDRVRRELDRGRYKSAFLHCRSNRVDLNLLHDHNPAAFLRDVPKFIEQVNDVDHFNLFLSSLKSEDVTKVQYKPLEVNVSPQTSQVTSSNKVNEICKAFINEFTRLDDNKRYIKAILTAHVKKVPADYETALSLLRDLKDSDPALVDSAIEYIIFLAPFDSLFDVALGMYDLTLALMVAQHSKKKDPREYLPFLRDIRAVEPMQLQRFQIDDHLKRYGKALKWLAQTGGEHHERALQYLQKYRLFAEGLEVWSSDSKKWKQVQALHGDYLSERNKWVDAALCYQLAGDVAKALSAFHSAGAWQDAFTLALSEKRPASEITSLASTMASRLEATARHAEAGRVKLEYGRDVEGAVESYGKANEITECRRICSAYNRLDLIETHVKPAALKTQENLIEDIEEMSEQLSKQMVRLKELREKKEEQPSAFYGEGDGAGLDNIDVQSDTSTQITQFTRYTKAPTHAGTMSSLSATSKGGSSSTRKGEKKIKKREEKKKAVGKKGSVYEEDYLYESLGKLLGERLGGVQEEASRLLPNLIVLGPAHRQAALVVHTTLLKFEAEAAAASQALQDVAYEAGVAADEARIAALSTANALSNPTSSLLDLLAGTTWLDKAAQRKKVEVAEKKWRCEMLETTMVGSSGSA</sequence>
<dbReference type="GeneID" id="37012990"/>
<comment type="subcellular location">
    <subcellularLocation>
        <location evidence="1">Cytoplasm</location>
    </subcellularLocation>
</comment>
<dbReference type="PIRSF" id="PIRSF017233">
    <property type="entry name" value="IKAP"/>
    <property type="match status" value="1"/>
</dbReference>
<dbReference type="GO" id="GO:0005829">
    <property type="term" value="C:cytosol"/>
    <property type="evidence" value="ECO:0007669"/>
    <property type="project" value="TreeGrafter"/>
</dbReference>
<dbReference type="InterPro" id="IPR056169">
    <property type="entry name" value="HB_ELP1"/>
</dbReference>
<dbReference type="InterPro" id="IPR056164">
    <property type="entry name" value="Beta-prop_ELP1_1st"/>
</dbReference>
<dbReference type="Pfam" id="PF04762">
    <property type="entry name" value="Beta-prop_ELP1_1st"/>
    <property type="match status" value="1"/>
</dbReference>
<evidence type="ECO:0000259" key="10">
    <source>
        <dbReference type="Pfam" id="PF23925"/>
    </source>
</evidence>
<evidence type="ECO:0000259" key="11">
    <source>
        <dbReference type="Pfam" id="PF23936"/>
    </source>
</evidence>
<feature type="region of interest" description="Disordered" evidence="6">
    <location>
        <begin position="1"/>
        <end position="24"/>
    </location>
</feature>
<reference evidence="12 13" key="1">
    <citation type="journal article" date="2018" name="Mol. Biol. Evol.">
        <title>Broad Genomic Sampling Reveals a Smut Pathogenic Ancestry of the Fungal Clade Ustilaginomycotina.</title>
        <authorList>
            <person name="Kijpornyongpan T."/>
            <person name="Mondo S.J."/>
            <person name="Barry K."/>
            <person name="Sandor L."/>
            <person name="Lee J."/>
            <person name="Lipzen A."/>
            <person name="Pangilinan J."/>
            <person name="LaButti K."/>
            <person name="Hainaut M."/>
            <person name="Henrissat B."/>
            <person name="Grigoriev I.V."/>
            <person name="Spatafora J.W."/>
            <person name="Aime M.C."/>
        </authorList>
    </citation>
    <scope>NUCLEOTIDE SEQUENCE [LARGE SCALE GENOMIC DNA]</scope>
    <source>
        <strain evidence="12 13">MCA 4718</strain>
    </source>
</reference>
<dbReference type="InterPro" id="IPR056166">
    <property type="entry name" value="TPR_ELP1"/>
</dbReference>
<keyword evidence="4" id="KW-0963">Cytoplasm</keyword>
<protein>
    <submittedName>
        <fullName evidence="12">IKI3-domain-containing protein</fullName>
    </submittedName>
</protein>
<dbReference type="InterPro" id="IPR056165">
    <property type="entry name" value="Beta-prop_ELP1_2nd"/>
</dbReference>
<dbReference type="PANTHER" id="PTHR12747">
    <property type="entry name" value="ELONGATOR COMPLEX PROTEIN 1"/>
    <property type="match status" value="1"/>
</dbReference>
<evidence type="ECO:0000259" key="9">
    <source>
        <dbReference type="Pfam" id="PF23878"/>
    </source>
</evidence>